<organism evidence="3 4">
    <name type="scientific">Acetobacter vaccinii</name>
    <dbReference type="NCBI Taxonomy" id="2592655"/>
    <lineage>
        <taxon>Bacteria</taxon>
        <taxon>Pseudomonadati</taxon>
        <taxon>Pseudomonadota</taxon>
        <taxon>Alphaproteobacteria</taxon>
        <taxon>Acetobacterales</taxon>
        <taxon>Acetobacteraceae</taxon>
        <taxon>Acetobacter</taxon>
    </lineage>
</organism>
<dbReference type="Pfam" id="PF04966">
    <property type="entry name" value="OprB"/>
    <property type="match status" value="1"/>
</dbReference>
<dbReference type="PANTHER" id="PTHR37944">
    <property type="entry name" value="PORIN B"/>
    <property type="match status" value="1"/>
</dbReference>
<dbReference type="GO" id="GO:0016020">
    <property type="term" value="C:membrane"/>
    <property type="evidence" value="ECO:0007669"/>
    <property type="project" value="InterPro"/>
</dbReference>
<dbReference type="Proteomes" id="UP000324536">
    <property type="component" value="Chromosome"/>
</dbReference>
<dbReference type="RefSeq" id="WP_149278865.1">
    <property type="nucleotide sequence ID" value="NZ_CP043506.1"/>
</dbReference>
<dbReference type="InterPro" id="IPR052932">
    <property type="entry name" value="OprB_Porin"/>
</dbReference>
<name>A0A5C1YLM4_9PROT</name>
<gene>
    <name evidence="3" type="ORF">FLP30_05110</name>
</gene>
<evidence type="ECO:0000313" key="3">
    <source>
        <dbReference type="EMBL" id="QEO17186.1"/>
    </source>
</evidence>
<keyword evidence="4" id="KW-1185">Reference proteome</keyword>
<dbReference type="OrthoDB" id="8410954at2"/>
<dbReference type="EMBL" id="CP043506">
    <property type="protein sequence ID" value="QEO17186.1"/>
    <property type="molecule type" value="Genomic_DNA"/>
</dbReference>
<dbReference type="InterPro" id="IPR007049">
    <property type="entry name" value="Carb-sel_porin_OprB"/>
</dbReference>
<feature type="signal peptide" evidence="2">
    <location>
        <begin position="1"/>
        <end position="30"/>
    </location>
</feature>
<dbReference type="GO" id="GO:0008643">
    <property type="term" value="P:carbohydrate transport"/>
    <property type="evidence" value="ECO:0007669"/>
    <property type="project" value="InterPro"/>
</dbReference>
<protein>
    <submittedName>
        <fullName evidence="3">Carbohydrate porin</fullName>
    </submittedName>
</protein>
<evidence type="ECO:0000256" key="1">
    <source>
        <dbReference type="ARBA" id="ARBA00008769"/>
    </source>
</evidence>
<dbReference type="Gene3D" id="2.40.160.180">
    <property type="entry name" value="Carbohydrate-selective porin OprB"/>
    <property type="match status" value="1"/>
</dbReference>
<feature type="chain" id="PRO_5023160765" evidence="2">
    <location>
        <begin position="31"/>
        <end position="523"/>
    </location>
</feature>
<keyword evidence="2" id="KW-0732">Signal</keyword>
<evidence type="ECO:0000313" key="4">
    <source>
        <dbReference type="Proteomes" id="UP000324536"/>
    </source>
</evidence>
<sequence length="523" mass="57322">MTVHSPPIKRSGSVLSWCALALLSAAPAYAAQTPSQQDASAPNMVVHGKRLDDILARSMTDPSVPAYVPVNSTPAGVPAAPSAKSASSNTPQPYLFSMHTKPVMSAGKYLARNGVYITGWSVSEYSGVPAGGIKHGSFFNNFAGLGVDLDMQRIAHIPGAKIHFLADDVAGNGRAGGYTGSNWGFVSYYGNHNGFQVREFTWDQALFHDRLFILAGRSMPKGGEFDGSDLYCMFPSFLCSVPTTLTVNGSMPSFVTSSWGARILYKPTDKTYIKTGIWEAEPWLKAGNHNSWPGPDWGFDKAQGEYIPTEVGYRTNFSNDRYPRAYDLGFVYDTASYSDPLYNNRGQSRPLYGGTAMNRRGRTQLYLQAQQMIWKPEEKGTRGLILFGAANLMTSGDATIQDGFVAGVFDWGPFASRPRDYIGLVGQTFLWNSRFVKGMNDTLSAHGSNARWAKQETMAEINYGLNIAPGVMFTPYFEYIWNPDQLGRKSIIPNLNTAVQAGAMLNIQFSPAFGLPTLHRTRN</sequence>
<dbReference type="GO" id="GO:0015288">
    <property type="term" value="F:porin activity"/>
    <property type="evidence" value="ECO:0007669"/>
    <property type="project" value="InterPro"/>
</dbReference>
<dbReference type="AlphaFoldDB" id="A0A5C1YLM4"/>
<evidence type="ECO:0000256" key="2">
    <source>
        <dbReference type="RuleBase" id="RU363072"/>
    </source>
</evidence>
<dbReference type="PANTHER" id="PTHR37944:SF1">
    <property type="entry name" value="PORIN B"/>
    <property type="match status" value="1"/>
</dbReference>
<dbReference type="InterPro" id="IPR038673">
    <property type="entry name" value="OprB_sf"/>
</dbReference>
<accession>A0A5C1YLM4</accession>
<proteinExistence type="inferred from homology"/>
<reference evidence="3 4" key="1">
    <citation type="submission" date="2019-09" db="EMBL/GenBank/DDBJ databases">
        <title>Genome sequencing of strain KACC 21233.</title>
        <authorList>
            <person name="Heo J."/>
            <person name="Kim S.-J."/>
            <person name="Kim J.-S."/>
            <person name="Hong S.-B."/>
            <person name="Kwon S.-W."/>
        </authorList>
    </citation>
    <scope>NUCLEOTIDE SEQUENCE [LARGE SCALE GENOMIC DNA]</scope>
    <source>
        <strain evidence="3 4">KACC 21233</strain>
    </source>
</reference>
<comment type="similarity">
    <text evidence="1 2">Belongs to the OprB family.</text>
</comment>
<dbReference type="KEGG" id="acek:FLP30_05110"/>